<dbReference type="AlphaFoldDB" id="A0AAE5HBC2"/>
<comment type="caution">
    <text evidence="1">The sequence shown here is derived from an EMBL/GenBank/DDBJ whole genome shotgun (WGS) entry which is preliminary data.</text>
</comment>
<dbReference type="Proteomes" id="UP000822184">
    <property type="component" value="Unassembled WGS sequence"/>
</dbReference>
<evidence type="ECO:0000313" key="1">
    <source>
        <dbReference type="EMBL" id="NSB17425.1"/>
    </source>
</evidence>
<dbReference type="EMBL" id="JABTDW010000001">
    <property type="protein sequence ID" value="NSB17425.1"/>
    <property type="molecule type" value="Genomic_DNA"/>
</dbReference>
<name>A0AAE5HBC2_CLOBE</name>
<protein>
    <submittedName>
        <fullName evidence="1">Uncharacterized protein</fullName>
    </submittedName>
</protein>
<dbReference type="RefSeq" id="WP_077855470.1">
    <property type="nucleotide sequence ID" value="NZ_JABTDW010000001.1"/>
</dbReference>
<accession>A0AAE5HBC2</accession>
<reference evidence="1" key="1">
    <citation type="submission" date="2020-06" db="EMBL/GenBank/DDBJ databases">
        <title>Genomic insights into acetone-butanol-ethanol (ABE) fermentation by sequencing solventogenic clostridia strains.</title>
        <authorList>
            <person name="Brown S."/>
        </authorList>
    </citation>
    <scope>NUCLEOTIDE SEQUENCE</scope>
    <source>
        <strain evidence="1">DJ123</strain>
    </source>
</reference>
<sequence length="110" mass="12540">MALKMNYIKQVDKDMLKNVGFNYLAEKVEDSITFFDAYIKITNQNGDKNNINLVISIYNQKEGILLDQDSYSFIPDTSDTAVNFIKQGYQQIKANKYPTAIDLLDEGQTA</sequence>
<proteinExistence type="predicted"/>
<gene>
    <name evidence="1" type="ORF">BCD95_005684</name>
</gene>
<evidence type="ECO:0000313" key="2">
    <source>
        <dbReference type="Proteomes" id="UP000822184"/>
    </source>
</evidence>
<organism evidence="1 2">
    <name type="scientific">Clostridium beijerinckii</name>
    <name type="common">Clostridium MP</name>
    <dbReference type="NCBI Taxonomy" id="1520"/>
    <lineage>
        <taxon>Bacteria</taxon>
        <taxon>Bacillati</taxon>
        <taxon>Bacillota</taxon>
        <taxon>Clostridia</taxon>
        <taxon>Eubacteriales</taxon>
        <taxon>Clostridiaceae</taxon>
        <taxon>Clostridium</taxon>
    </lineage>
</organism>